<evidence type="ECO:0000313" key="4">
    <source>
        <dbReference type="Proteomes" id="UP000000491"/>
    </source>
</evidence>
<feature type="domain" description="ABM" evidence="2">
    <location>
        <begin position="40"/>
        <end position="134"/>
    </location>
</feature>
<dbReference type="KEGG" id="zmp:Zymop_1343"/>
<dbReference type="Proteomes" id="UP000000491">
    <property type="component" value="Chromosome"/>
</dbReference>
<dbReference type="SUPFAM" id="SSF54909">
    <property type="entry name" value="Dimeric alpha+beta barrel"/>
    <property type="match status" value="1"/>
</dbReference>
<dbReference type="GO" id="GO:0004497">
    <property type="term" value="F:monooxygenase activity"/>
    <property type="evidence" value="ECO:0007669"/>
    <property type="project" value="UniProtKB-KW"/>
</dbReference>
<sequence>MLRSFYKYAALGLAAVGATSAFMAPVSAKPSVIADNPAYVTVIATMHTQPQYYNTVGTELKALAQQVRSEKGNVVFMPYSNPDESNSYVVYEVYRNEAAFQTHITSDHTRSFNKLLETQALGGKSDVAKVKTIF</sequence>
<gene>
    <name evidence="3" type="ordered locus">Zymop_1343</name>
</gene>
<dbReference type="PROSITE" id="PS51725">
    <property type="entry name" value="ABM"/>
    <property type="match status" value="1"/>
</dbReference>
<dbReference type="InterPro" id="IPR050744">
    <property type="entry name" value="AI-2_Isomerase_LsrG"/>
</dbReference>
<protein>
    <submittedName>
        <fullName evidence="3">Antibiotic biosynthesis monooxygenase</fullName>
    </submittedName>
</protein>
<dbReference type="RefSeq" id="WP_013934622.1">
    <property type="nucleotide sequence ID" value="NC_015709.1"/>
</dbReference>
<proteinExistence type="predicted"/>
<dbReference type="PANTHER" id="PTHR33336:SF15">
    <property type="entry name" value="ABM DOMAIN-CONTAINING PROTEIN"/>
    <property type="match status" value="1"/>
</dbReference>
<dbReference type="InterPro" id="IPR011008">
    <property type="entry name" value="Dimeric_a/b-barrel"/>
</dbReference>
<keyword evidence="3" id="KW-0503">Monooxygenase</keyword>
<dbReference type="AlphaFoldDB" id="F8EUT7"/>
<reference evidence="3 4" key="1">
    <citation type="journal article" date="2011" name="J. Bacteriol.">
        <title>Genome sequence of the ethanol-producing Zymomonas mobilis subsp. pomaceae lectotype strain ATCC 29192.</title>
        <authorList>
            <person name="Kouvelis V.N."/>
            <person name="Davenport K.W."/>
            <person name="Brettin T.S."/>
            <person name="Bruce D."/>
            <person name="Detter C."/>
            <person name="Han C.S."/>
            <person name="Nolan M."/>
            <person name="Tapia R."/>
            <person name="Damoulaki A."/>
            <person name="Kyrpides N.C."/>
            <person name="Typas M.A."/>
            <person name="Pappas K.M."/>
        </authorList>
    </citation>
    <scope>NUCLEOTIDE SEQUENCE [LARGE SCALE GENOMIC DNA]</scope>
    <source>
        <strain evidence="4">ATCC 29192 / DSM 22645 / JCM 10191 / CCUG 17912 / NBRC 13757 / NCIMB 11200 / NRRL B-4491 / Barker I</strain>
    </source>
</reference>
<keyword evidence="1" id="KW-0732">Signal</keyword>
<feature type="chain" id="PRO_5003369952" evidence="1">
    <location>
        <begin position="24"/>
        <end position="134"/>
    </location>
</feature>
<feature type="signal peptide" evidence="1">
    <location>
        <begin position="1"/>
        <end position="23"/>
    </location>
</feature>
<evidence type="ECO:0000256" key="1">
    <source>
        <dbReference type="SAM" id="SignalP"/>
    </source>
</evidence>
<dbReference type="STRING" id="579138.Zymop_1343"/>
<evidence type="ECO:0000313" key="3">
    <source>
        <dbReference type="EMBL" id="AEI38233.1"/>
    </source>
</evidence>
<name>F8EUT7_ZYMMT</name>
<dbReference type="InterPro" id="IPR007138">
    <property type="entry name" value="ABM_dom"/>
</dbReference>
<accession>F8EUT7</accession>
<evidence type="ECO:0000259" key="2">
    <source>
        <dbReference type="PROSITE" id="PS51725"/>
    </source>
</evidence>
<dbReference type="EMBL" id="CP002865">
    <property type="protein sequence ID" value="AEI38233.1"/>
    <property type="molecule type" value="Genomic_DNA"/>
</dbReference>
<organism evidence="3 4">
    <name type="scientific">Zymomonas mobilis subsp. pomaceae (strain ATCC 29192 / DSM 22645 / JCM 10191 / CCUG 17912 / NBRC 13757 / NCIMB 11200 / NRRL B-4491 / Barker I)</name>
    <dbReference type="NCBI Taxonomy" id="579138"/>
    <lineage>
        <taxon>Bacteria</taxon>
        <taxon>Pseudomonadati</taxon>
        <taxon>Pseudomonadota</taxon>
        <taxon>Alphaproteobacteria</taxon>
        <taxon>Sphingomonadales</taxon>
        <taxon>Zymomonadaceae</taxon>
        <taxon>Zymomonas</taxon>
    </lineage>
</organism>
<dbReference type="PANTHER" id="PTHR33336">
    <property type="entry name" value="QUINOL MONOOXYGENASE YGIN-RELATED"/>
    <property type="match status" value="1"/>
</dbReference>
<dbReference type="Gene3D" id="3.30.70.100">
    <property type="match status" value="1"/>
</dbReference>
<dbReference type="PATRIC" id="fig|579138.3.peg.1423"/>
<dbReference type="Pfam" id="PF03992">
    <property type="entry name" value="ABM"/>
    <property type="match status" value="1"/>
</dbReference>
<dbReference type="eggNOG" id="COG1359">
    <property type="taxonomic scope" value="Bacteria"/>
</dbReference>
<dbReference type="HOGENOM" id="CLU_131496_6_0_5"/>
<keyword evidence="3" id="KW-0560">Oxidoreductase</keyword>